<dbReference type="Gene3D" id="3.40.50.620">
    <property type="entry name" value="HUPs"/>
    <property type="match status" value="1"/>
</dbReference>
<dbReference type="InterPro" id="IPR006016">
    <property type="entry name" value="UspA"/>
</dbReference>
<dbReference type="EMBL" id="CP001848">
    <property type="protein sequence ID" value="ADB18027.1"/>
    <property type="molecule type" value="Genomic_DNA"/>
</dbReference>
<evidence type="ECO:0000313" key="3">
    <source>
        <dbReference type="EMBL" id="ADB18027.1"/>
    </source>
</evidence>
<accession>D2QXV0</accession>
<dbReference type="AlphaFoldDB" id="D2QXV0"/>
<dbReference type="Pfam" id="PF00582">
    <property type="entry name" value="Usp"/>
    <property type="match status" value="1"/>
</dbReference>
<dbReference type="PANTHER" id="PTHR46268">
    <property type="entry name" value="STRESS RESPONSE PROTEIN NHAX"/>
    <property type="match status" value="1"/>
</dbReference>
<dbReference type="HOGENOM" id="CLU_049301_11_2_0"/>
<keyword evidence="4" id="KW-1185">Reference proteome</keyword>
<dbReference type="PANTHER" id="PTHR46268:SF6">
    <property type="entry name" value="UNIVERSAL STRESS PROTEIN UP12"/>
    <property type="match status" value="1"/>
</dbReference>
<proteinExistence type="inferred from homology"/>
<dbReference type="SUPFAM" id="SSF52402">
    <property type="entry name" value="Adenine nucleotide alpha hydrolases-like"/>
    <property type="match status" value="1"/>
</dbReference>
<gene>
    <name evidence="3" type="ordered locus">Psta_3363</name>
</gene>
<dbReference type="InterPro" id="IPR014729">
    <property type="entry name" value="Rossmann-like_a/b/a_fold"/>
</dbReference>
<dbReference type="STRING" id="530564.Psta_3363"/>
<name>D2QXV0_PIRSD</name>
<evidence type="ECO:0000313" key="4">
    <source>
        <dbReference type="Proteomes" id="UP000001887"/>
    </source>
</evidence>
<protein>
    <submittedName>
        <fullName evidence="3">UspA domain protein</fullName>
    </submittedName>
</protein>
<reference evidence="3 4" key="1">
    <citation type="journal article" date="2009" name="Stand. Genomic Sci.">
        <title>Complete genome sequence of Pirellula staleyi type strain (ATCC 27377).</title>
        <authorList>
            <person name="Clum A."/>
            <person name="Tindall B.J."/>
            <person name="Sikorski J."/>
            <person name="Ivanova N."/>
            <person name="Mavrommatis K."/>
            <person name="Lucas S."/>
            <person name="Glavina del Rio T."/>
            <person name="Nolan M."/>
            <person name="Chen F."/>
            <person name="Tice H."/>
            <person name="Pitluck S."/>
            <person name="Cheng J.F."/>
            <person name="Chertkov O."/>
            <person name="Brettin T."/>
            <person name="Han C."/>
            <person name="Detter J.C."/>
            <person name="Kuske C."/>
            <person name="Bruce D."/>
            <person name="Goodwin L."/>
            <person name="Ovchinikova G."/>
            <person name="Pati A."/>
            <person name="Mikhailova N."/>
            <person name="Chen A."/>
            <person name="Palaniappan K."/>
            <person name="Land M."/>
            <person name="Hauser L."/>
            <person name="Chang Y.J."/>
            <person name="Jeffries C.D."/>
            <person name="Chain P."/>
            <person name="Rohde M."/>
            <person name="Goker M."/>
            <person name="Bristow J."/>
            <person name="Eisen J.A."/>
            <person name="Markowitz V."/>
            <person name="Hugenholtz P."/>
            <person name="Kyrpides N.C."/>
            <person name="Klenk H.P."/>
            <person name="Lapidus A."/>
        </authorList>
    </citation>
    <scope>NUCLEOTIDE SEQUENCE [LARGE SCALE GENOMIC DNA]</scope>
    <source>
        <strain evidence="4">ATCC 27377 / DSM 6068 / ICPB 4128</strain>
    </source>
</reference>
<dbReference type="PRINTS" id="PR01438">
    <property type="entry name" value="UNVRSLSTRESS"/>
</dbReference>
<sequence>MSGLRRECVIVPVDFSAESYKAFDTALGIVDSPAKVHVVHVLADLAPLEAGEVWGLPDMTVRLERAKQLLVQELARGVAGGMSVDVVVGDPAHAITDFASEKKADLIVIPSHGRTGLTRLLIGSTAERVVRLAHCPVLVLRS</sequence>
<dbReference type="eggNOG" id="COG0589">
    <property type="taxonomic scope" value="Bacteria"/>
</dbReference>
<dbReference type="Proteomes" id="UP000001887">
    <property type="component" value="Chromosome"/>
</dbReference>
<dbReference type="InterPro" id="IPR006015">
    <property type="entry name" value="Universal_stress_UspA"/>
</dbReference>
<dbReference type="OrthoDB" id="9794782at2"/>
<dbReference type="KEGG" id="psl:Psta_3363"/>
<evidence type="ECO:0000256" key="1">
    <source>
        <dbReference type="ARBA" id="ARBA00008791"/>
    </source>
</evidence>
<organism evidence="3 4">
    <name type="scientific">Pirellula staleyi (strain ATCC 27377 / DSM 6068 / ICPB 4128)</name>
    <name type="common">Pirella staleyi</name>
    <dbReference type="NCBI Taxonomy" id="530564"/>
    <lineage>
        <taxon>Bacteria</taxon>
        <taxon>Pseudomonadati</taxon>
        <taxon>Planctomycetota</taxon>
        <taxon>Planctomycetia</taxon>
        <taxon>Pirellulales</taxon>
        <taxon>Pirellulaceae</taxon>
        <taxon>Pirellula</taxon>
    </lineage>
</organism>
<dbReference type="CDD" id="cd00293">
    <property type="entry name" value="USP-like"/>
    <property type="match status" value="1"/>
</dbReference>
<evidence type="ECO:0000259" key="2">
    <source>
        <dbReference type="Pfam" id="PF00582"/>
    </source>
</evidence>
<comment type="similarity">
    <text evidence="1">Belongs to the universal stress protein A family.</text>
</comment>
<feature type="domain" description="UspA" evidence="2">
    <location>
        <begin position="9"/>
        <end position="141"/>
    </location>
</feature>